<name>A0AAN2BKI4_9GAMM</name>
<gene>
    <name evidence="2" type="ORF">MARGE09_P2242</name>
</gene>
<dbReference type="RefSeq" id="WP_236982111.1">
    <property type="nucleotide sequence ID" value="NZ_AP023086.1"/>
</dbReference>
<evidence type="ECO:0000313" key="3">
    <source>
        <dbReference type="Proteomes" id="UP001320119"/>
    </source>
</evidence>
<reference evidence="2 3" key="1">
    <citation type="journal article" date="2022" name="IScience">
        <title>An ultrasensitive nanofiber-based assay for enzymatic hydrolysis and deep-sea microbial degradation of cellulose.</title>
        <authorList>
            <person name="Tsudome M."/>
            <person name="Tachioka M."/>
            <person name="Miyazaki M."/>
            <person name="Uchimura K."/>
            <person name="Tsuda M."/>
            <person name="Takaki Y."/>
            <person name="Deguchi S."/>
        </authorList>
    </citation>
    <scope>NUCLEOTIDE SEQUENCE [LARGE SCALE GENOMIC DNA]</scope>
    <source>
        <strain evidence="2 3">GE09</strain>
    </source>
</reference>
<dbReference type="KEGG" id="marq:MARGE09_P2242"/>
<organism evidence="2 3">
    <name type="scientific">Marinagarivorans cellulosilyticus</name>
    <dbReference type="NCBI Taxonomy" id="2721545"/>
    <lineage>
        <taxon>Bacteria</taxon>
        <taxon>Pseudomonadati</taxon>
        <taxon>Pseudomonadota</taxon>
        <taxon>Gammaproteobacteria</taxon>
        <taxon>Cellvibrionales</taxon>
        <taxon>Cellvibrionaceae</taxon>
        <taxon>Marinagarivorans</taxon>
    </lineage>
</organism>
<keyword evidence="3" id="KW-1185">Reference proteome</keyword>
<dbReference type="EMBL" id="AP023086">
    <property type="protein sequence ID" value="BCD98041.1"/>
    <property type="molecule type" value="Genomic_DNA"/>
</dbReference>
<protein>
    <recommendedName>
        <fullName evidence="4">Outer membrane protein beta-barrel domain-containing protein</fullName>
    </recommendedName>
</protein>
<sequence length="189" mass="19770">MKKLMSAIVATSLLASAAYAAEPKQTKKVRPTYNYAGIKYFAQRLTDYDCSQDGLFVDGSFDINGQVFARGSLGDVNGDSCGSTSLSASVGYRSAWGEASHLYGVAGFTDVSPDSGSGDTGLVIGGGIRGYIVPGIEGYFEVDYSTLNDGDLTAKVGGAYWFNGNFSATADIGFGSDQRSFAIGGRMAF</sequence>
<keyword evidence="1" id="KW-0732">Signal</keyword>
<proteinExistence type="predicted"/>
<evidence type="ECO:0008006" key="4">
    <source>
        <dbReference type="Google" id="ProtNLM"/>
    </source>
</evidence>
<dbReference type="Proteomes" id="UP001320119">
    <property type="component" value="Chromosome"/>
</dbReference>
<dbReference type="AlphaFoldDB" id="A0AAN2BKI4"/>
<evidence type="ECO:0000256" key="1">
    <source>
        <dbReference type="SAM" id="SignalP"/>
    </source>
</evidence>
<feature type="chain" id="PRO_5043036276" description="Outer membrane protein beta-barrel domain-containing protein" evidence="1">
    <location>
        <begin position="21"/>
        <end position="189"/>
    </location>
</feature>
<accession>A0AAN2BKI4</accession>
<evidence type="ECO:0000313" key="2">
    <source>
        <dbReference type="EMBL" id="BCD98041.1"/>
    </source>
</evidence>
<feature type="signal peptide" evidence="1">
    <location>
        <begin position="1"/>
        <end position="20"/>
    </location>
</feature>